<feature type="domain" description="Thioredoxin" evidence="2">
    <location>
        <begin position="241"/>
        <end position="406"/>
    </location>
</feature>
<dbReference type="PROSITE" id="PS51352">
    <property type="entry name" value="THIOREDOXIN_2"/>
    <property type="match status" value="1"/>
</dbReference>
<dbReference type="InterPro" id="IPR050553">
    <property type="entry name" value="Thioredoxin_ResA/DsbE_sf"/>
</dbReference>
<sequence length="409" mass="45457">MLKALSIFSLLGLLSYGTKADPVLQQGRWRAALHREDGNNIIFNLDVEQQKGKTILYVVNGLERVPVKDVNRVNDSLFIDMPVFESSFKLKIISKDSIAGTWIKRGSVKDLEMPFTATAKQAYRFAAVNGNAAVNVEGKWKIDFMKGGGPAIGNFAQKGNVVTGSILTNSGDYRFLAGTVTGDLLQLSTFDGVHAMLFTAKVKGKELSEAKMFSSKAPVQEWSALKDPNVLLPSETLTRIKDGQDGTLDFTFVDLDGKQVSIKDERFKGKVVVIQLMGSWCPNCMDETAFMSAYYDKNKQRGVEMIGLAYEYTTDLARSKASLSKFKKRFDVHYPLLITPVTVSDPQRTEKTLPQLTGIKVFPTTLILDRSGKVAEITTDFFGPGTGEYYTKFKEEFEKKIDKLLKNKG</sequence>
<feature type="chain" id="PRO_5022033655" evidence="1">
    <location>
        <begin position="21"/>
        <end position="409"/>
    </location>
</feature>
<dbReference type="SUPFAM" id="SSF52833">
    <property type="entry name" value="Thioredoxin-like"/>
    <property type="match status" value="1"/>
</dbReference>
<dbReference type="InterPro" id="IPR013766">
    <property type="entry name" value="Thioredoxin_domain"/>
</dbReference>
<dbReference type="OrthoDB" id="616241at2"/>
<feature type="signal peptide" evidence="1">
    <location>
        <begin position="1"/>
        <end position="20"/>
    </location>
</feature>
<dbReference type="AlphaFoldDB" id="A0A521FN61"/>
<organism evidence="3 4">
    <name type="scientific">Pedobacter westerhofensis</name>
    <dbReference type="NCBI Taxonomy" id="425512"/>
    <lineage>
        <taxon>Bacteria</taxon>
        <taxon>Pseudomonadati</taxon>
        <taxon>Bacteroidota</taxon>
        <taxon>Sphingobacteriia</taxon>
        <taxon>Sphingobacteriales</taxon>
        <taxon>Sphingobacteriaceae</taxon>
        <taxon>Pedobacter</taxon>
    </lineage>
</organism>
<dbReference type="InterPro" id="IPR036249">
    <property type="entry name" value="Thioredoxin-like_sf"/>
</dbReference>
<evidence type="ECO:0000313" key="3">
    <source>
        <dbReference type="EMBL" id="SMO97645.1"/>
    </source>
</evidence>
<accession>A0A521FN61</accession>
<dbReference type="Proteomes" id="UP000320300">
    <property type="component" value="Unassembled WGS sequence"/>
</dbReference>
<name>A0A521FN61_9SPHI</name>
<dbReference type="RefSeq" id="WP_142530753.1">
    <property type="nucleotide sequence ID" value="NZ_CBCSJO010000013.1"/>
</dbReference>
<evidence type="ECO:0000256" key="1">
    <source>
        <dbReference type="SAM" id="SignalP"/>
    </source>
</evidence>
<keyword evidence="4" id="KW-1185">Reference proteome</keyword>
<evidence type="ECO:0000313" key="4">
    <source>
        <dbReference type="Proteomes" id="UP000320300"/>
    </source>
</evidence>
<dbReference type="InterPro" id="IPR013740">
    <property type="entry name" value="Redoxin"/>
</dbReference>
<dbReference type="PANTHER" id="PTHR42852:SF13">
    <property type="entry name" value="PROTEIN DIPZ"/>
    <property type="match status" value="1"/>
</dbReference>
<protein>
    <submittedName>
        <fullName evidence="3">Peroxiredoxin</fullName>
    </submittedName>
</protein>
<keyword evidence="1" id="KW-0732">Signal</keyword>
<evidence type="ECO:0000259" key="2">
    <source>
        <dbReference type="PROSITE" id="PS51352"/>
    </source>
</evidence>
<dbReference type="EMBL" id="FXTN01000014">
    <property type="protein sequence ID" value="SMO97645.1"/>
    <property type="molecule type" value="Genomic_DNA"/>
</dbReference>
<dbReference type="GO" id="GO:0016491">
    <property type="term" value="F:oxidoreductase activity"/>
    <property type="evidence" value="ECO:0007669"/>
    <property type="project" value="InterPro"/>
</dbReference>
<gene>
    <name evidence="3" type="ORF">SAMN06265348_114112</name>
</gene>
<reference evidence="3 4" key="1">
    <citation type="submission" date="2017-05" db="EMBL/GenBank/DDBJ databases">
        <authorList>
            <person name="Varghese N."/>
            <person name="Submissions S."/>
        </authorList>
    </citation>
    <scope>NUCLEOTIDE SEQUENCE [LARGE SCALE GENOMIC DNA]</scope>
    <source>
        <strain evidence="3 4">DSM 19036</strain>
    </source>
</reference>
<dbReference type="Gene3D" id="3.40.30.10">
    <property type="entry name" value="Glutaredoxin"/>
    <property type="match status" value="1"/>
</dbReference>
<dbReference type="CDD" id="cd02966">
    <property type="entry name" value="TlpA_like_family"/>
    <property type="match status" value="1"/>
</dbReference>
<dbReference type="Pfam" id="PF08534">
    <property type="entry name" value="Redoxin"/>
    <property type="match status" value="1"/>
</dbReference>
<dbReference type="PANTHER" id="PTHR42852">
    <property type="entry name" value="THIOL:DISULFIDE INTERCHANGE PROTEIN DSBE"/>
    <property type="match status" value="1"/>
</dbReference>
<proteinExistence type="predicted"/>